<organism evidence="2 3">
    <name type="scientific">Blautia hansenii DSM 20583</name>
    <dbReference type="NCBI Taxonomy" id="537007"/>
    <lineage>
        <taxon>Bacteria</taxon>
        <taxon>Bacillati</taxon>
        <taxon>Bacillota</taxon>
        <taxon>Clostridia</taxon>
        <taxon>Lachnospirales</taxon>
        <taxon>Lachnospiraceae</taxon>
        <taxon>Blautia</taxon>
    </lineage>
</organism>
<keyword evidence="1" id="KW-0812">Transmembrane</keyword>
<feature type="transmembrane region" description="Helical" evidence="1">
    <location>
        <begin position="21"/>
        <end position="39"/>
    </location>
</feature>
<protein>
    <submittedName>
        <fullName evidence="2">Uncharacterized protein</fullName>
    </submittedName>
</protein>
<keyword evidence="1" id="KW-1133">Transmembrane helix</keyword>
<accession>C9LC35</accession>
<reference evidence="2" key="1">
    <citation type="submission" date="2009-09" db="EMBL/GenBank/DDBJ databases">
        <authorList>
            <person name="Weinstock G."/>
            <person name="Sodergren E."/>
            <person name="Clifton S."/>
            <person name="Fulton L."/>
            <person name="Fulton B."/>
            <person name="Courtney L."/>
            <person name="Fronick C."/>
            <person name="Harrison M."/>
            <person name="Strong C."/>
            <person name="Farmer C."/>
            <person name="Delahaunty K."/>
            <person name="Markovic C."/>
            <person name="Hall O."/>
            <person name="Minx P."/>
            <person name="Tomlinson C."/>
            <person name="Mitreva M."/>
            <person name="Nelson J."/>
            <person name="Hou S."/>
            <person name="Wollam A."/>
            <person name="Pepin K.H."/>
            <person name="Johnson M."/>
            <person name="Bhonagiri V."/>
            <person name="Nash W.E."/>
            <person name="Warren W."/>
            <person name="Chinwalla A."/>
            <person name="Mardis E.R."/>
            <person name="Wilson R.K."/>
        </authorList>
    </citation>
    <scope>NUCLEOTIDE SEQUENCE [LARGE SCALE GENOMIC DNA]</scope>
    <source>
        <strain evidence="2">DSM 20583</strain>
    </source>
</reference>
<feature type="transmembrane region" description="Helical" evidence="1">
    <location>
        <begin position="51"/>
        <end position="75"/>
    </location>
</feature>
<evidence type="ECO:0000256" key="1">
    <source>
        <dbReference type="SAM" id="Phobius"/>
    </source>
</evidence>
<keyword evidence="3" id="KW-1185">Reference proteome</keyword>
<dbReference type="HOGENOM" id="CLU_2599871_0_0_9"/>
<dbReference type="AlphaFoldDB" id="C9LC35"/>
<comment type="caution">
    <text evidence="2">The sequence shown here is derived from an EMBL/GenBank/DDBJ whole genome shotgun (WGS) entry which is preliminary data.</text>
</comment>
<name>C9LC35_BLAHA</name>
<dbReference type="eggNOG" id="ENOG503345Z">
    <property type="taxonomic scope" value="Bacteria"/>
</dbReference>
<dbReference type="KEGG" id="bhan:CGC63_01245"/>
<dbReference type="STRING" id="537007.BLAHAN_06993"/>
<proteinExistence type="predicted"/>
<evidence type="ECO:0000313" key="3">
    <source>
        <dbReference type="Proteomes" id="UP000003755"/>
    </source>
</evidence>
<keyword evidence="1" id="KW-0472">Membrane</keyword>
<dbReference type="EMBL" id="ABYU02000049">
    <property type="protein sequence ID" value="EEX20259.1"/>
    <property type="molecule type" value="Genomic_DNA"/>
</dbReference>
<sequence length="86" mass="10340">MIHANWEVLQLKRKRKDLKGAILFAPYPIFTILCGYLGWHFSGYRMIIFQFWYQVSAMVWVILATTMIVLITKLLKLTKRSNRFYH</sequence>
<dbReference type="Proteomes" id="UP000003755">
    <property type="component" value="Unassembled WGS sequence"/>
</dbReference>
<gene>
    <name evidence="2" type="ORF">BLAHAN_06993</name>
</gene>
<evidence type="ECO:0000313" key="2">
    <source>
        <dbReference type="EMBL" id="EEX20259.1"/>
    </source>
</evidence>